<reference evidence="1 2" key="1">
    <citation type="submission" date="2022-07" db="EMBL/GenBank/DDBJ databases">
        <title>Novel species in genus cellulomonas.</title>
        <authorList>
            <person name="Ye L."/>
        </authorList>
    </citation>
    <scope>NUCLEOTIDE SEQUENCE [LARGE SCALE GENOMIC DNA]</scope>
    <source>
        <strain evidence="2">zg-Y338</strain>
    </source>
</reference>
<dbReference type="EMBL" id="CP101988">
    <property type="protein sequence ID" value="UUI76705.1"/>
    <property type="molecule type" value="Genomic_DNA"/>
</dbReference>
<accession>A0ABY5L5G2</accession>
<protein>
    <submittedName>
        <fullName evidence="1">DUF6510 family protein</fullName>
    </submittedName>
</protein>
<dbReference type="RefSeq" id="WP_227568994.1">
    <property type="nucleotide sequence ID" value="NZ_CP101988.1"/>
</dbReference>
<keyword evidence="2" id="KW-1185">Reference proteome</keyword>
<gene>
    <name evidence="1" type="ORF">NP064_07440</name>
</gene>
<proteinExistence type="predicted"/>
<name>A0ABY5L5G2_9CELL</name>
<dbReference type="Pfam" id="PF20120">
    <property type="entry name" value="DUF6510"/>
    <property type="match status" value="1"/>
</dbReference>
<evidence type="ECO:0000313" key="2">
    <source>
        <dbReference type="Proteomes" id="UP001316189"/>
    </source>
</evidence>
<dbReference type="Proteomes" id="UP001316189">
    <property type="component" value="Chromosome"/>
</dbReference>
<sequence>MTTSSIEPAHTDGNAAAGALAEVFAVDVSAAEGVCVACGRACRMAQARLYGRGPGLVLRCPGCDHVLLRWVTSDHDAWLDLRGVRALRIERSP</sequence>
<evidence type="ECO:0000313" key="1">
    <source>
        <dbReference type="EMBL" id="UUI76705.1"/>
    </source>
</evidence>
<dbReference type="InterPro" id="IPR045423">
    <property type="entry name" value="DUF6510"/>
</dbReference>
<organism evidence="1 2">
    <name type="scientific">Cellulomonas chengniuliangii</name>
    <dbReference type="NCBI Taxonomy" id="2968084"/>
    <lineage>
        <taxon>Bacteria</taxon>
        <taxon>Bacillati</taxon>
        <taxon>Actinomycetota</taxon>
        <taxon>Actinomycetes</taxon>
        <taxon>Micrococcales</taxon>
        <taxon>Cellulomonadaceae</taxon>
        <taxon>Cellulomonas</taxon>
    </lineage>
</organism>